<organism evidence="6 7">
    <name type="scientific">Streptomyces triculaminicus</name>
    <dbReference type="NCBI Taxonomy" id="2816232"/>
    <lineage>
        <taxon>Bacteria</taxon>
        <taxon>Bacillati</taxon>
        <taxon>Actinomycetota</taxon>
        <taxon>Actinomycetes</taxon>
        <taxon>Kitasatosporales</taxon>
        <taxon>Streptomycetaceae</taxon>
        <taxon>Streptomyces</taxon>
    </lineage>
</organism>
<evidence type="ECO:0000256" key="2">
    <source>
        <dbReference type="ARBA" id="ARBA00012737"/>
    </source>
</evidence>
<sequence length="612" mass="65388">MPAADAGWFVALPDCPASEQVAASLRVRAPAEATPSEVAHRSGRPWLIGVWRADALCVLDVGPVRVAVCGVFPDAEVRAVLASAGSAGVLRTVLPGSFHVAVSDADGRTSLRGGAHGVRQVFTASLGGLTVAADRADILADLARARVEPAALAARLLLPGMPQALADTTVWQGLRAVPPGHLLTLTPDGRATEDRWWTPPTEELSLREGADLLRTELRRSVAVRTALGPLTADLSGGLDSTSLVLLAHQAGAPLTTVSVTGLGDEDMRWAALTRSLMPDATHITLDAANELAPCYAELSGAWAPPDEPFPEARTQARLRGVARHLAGRSARAHLAGLGGDELFAPAHGHLHDLARREPLQALRHWSAYRAHHRWPLRQALGLLGGGPRGYARWLAGQRQGLRSDMNYSAPPTSWGYPLKLPPWATATAAELVCGLIESHLTDAGPQADGRGRHLAVERVRAGSRGSRLYGRIFEAEGVRCQLPFFDDTVVDACLSVRSGERFSPWEYKPLLKEAMTGVLPPELLARRTKDETSRDAHEGLRRHRHQLLELCEDSALAGLGLIDAGTLRTLLSGPVPPRLPIAAVTLTLGGEVWLRALDRGPVTGVSAPYRTR</sequence>
<accession>A0A939FLW0</accession>
<dbReference type="SUPFAM" id="SSF56235">
    <property type="entry name" value="N-terminal nucleophile aminohydrolases (Ntn hydrolases)"/>
    <property type="match status" value="1"/>
</dbReference>
<dbReference type="RefSeq" id="WP_207247683.1">
    <property type="nucleotide sequence ID" value="NZ_JAFMOF010000002.1"/>
</dbReference>
<evidence type="ECO:0000256" key="4">
    <source>
        <dbReference type="ARBA" id="ARBA00048741"/>
    </source>
</evidence>
<evidence type="ECO:0000256" key="1">
    <source>
        <dbReference type="ARBA" id="ARBA00005187"/>
    </source>
</evidence>
<protein>
    <recommendedName>
        <fullName evidence="2">asparagine synthase (glutamine-hydrolyzing)</fullName>
        <ecNumber evidence="2">6.3.5.4</ecNumber>
    </recommendedName>
</protein>
<name>A0A939FLW0_9ACTN</name>
<dbReference type="GO" id="GO:0006529">
    <property type="term" value="P:asparagine biosynthetic process"/>
    <property type="evidence" value="ECO:0007669"/>
    <property type="project" value="UniProtKB-KW"/>
</dbReference>
<dbReference type="PANTHER" id="PTHR43284:SF1">
    <property type="entry name" value="ASPARAGINE SYNTHETASE"/>
    <property type="match status" value="1"/>
</dbReference>
<dbReference type="SUPFAM" id="SSF52402">
    <property type="entry name" value="Adenine nucleotide alpha hydrolases-like"/>
    <property type="match status" value="1"/>
</dbReference>
<dbReference type="Gene3D" id="3.40.50.620">
    <property type="entry name" value="HUPs"/>
    <property type="match status" value="2"/>
</dbReference>
<evidence type="ECO:0000313" key="7">
    <source>
        <dbReference type="Proteomes" id="UP000664781"/>
    </source>
</evidence>
<dbReference type="InterPro" id="IPR001962">
    <property type="entry name" value="Asn_synthase"/>
</dbReference>
<feature type="domain" description="Asparagine synthetase" evidence="5">
    <location>
        <begin position="213"/>
        <end position="573"/>
    </location>
</feature>
<keyword evidence="3" id="KW-0061">Asparagine biosynthesis</keyword>
<comment type="pathway">
    <text evidence="1">Amino-acid biosynthesis; L-asparagine biosynthesis; L-asparagine from L-aspartate (L-Gln route): step 1/1.</text>
</comment>
<dbReference type="Proteomes" id="UP000664781">
    <property type="component" value="Unassembled WGS sequence"/>
</dbReference>
<evidence type="ECO:0000256" key="3">
    <source>
        <dbReference type="ARBA" id="ARBA00022888"/>
    </source>
</evidence>
<dbReference type="GO" id="GO:0004066">
    <property type="term" value="F:asparagine synthase (glutamine-hydrolyzing) activity"/>
    <property type="evidence" value="ECO:0007669"/>
    <property type="project" value="UniProtKB-EC"/>
</dbReference>
<comment type="catalytic activity">
    <reaction evidence="4">
        <text>L-aspartate + L-glutamine + ATP + H2O = L-asparagine + L-glutamate + AMP + diphosphate + H(+)</text>
        <dbReference type="Rhea" id="RHEA:12228"/>
        <dbReference type="ChEBI" id="CHEBI:15377"/>
        <dbReference type="ChEBI" id="CHEBI:15378"/>
        <dbReference type="ChEBI" id="CHEBI:29985"/>
        <dbReference type="ChEBI" id="CHEBI:29991"/>
        <dbReference type="ChEBI" id="CHEBI:30616"/>
        <dbReference type="ChEBI" id="CHEBI:33019"/>
        <dbReference type="ChEBI" id="CHEBI:58048"/>
        <dbReference type="ChEBI" id="CHEBI:58359"/>
        <dbReference type="ChEBI" id="CHEBI:456215"/>
        <dbReference type="EC" id="6.3.5.4"/>
    </reaction>
</comment>
<proteinExistence type="predicted"/>
<evidence type="ECO:0000259" key="5">
    <source>
        <dbReference type="Pfam" id="PF00733"/>
    </source>
</evidence>
<gene>
    <name evidence="6" type="ORF">J1792_17900</name>
</gene>
<comment type="caution">
    <text evidence="6">The sequence shown here is derived from an EMBL/GenBank/DDBJ whole genome shotgun (WGS) entry which is preliminary data.</text>
</comment>
<dbReference type="EC" id="6.3.5.4" evidence="2"/>
<dbReference type="Pfam" id="PF00733">
    <property type="entry name" value="Asn_synthase"/>
    <property type="match status" value="1"/>
</dbReference>
<keyword evidence="3" id="KW-0028">Amino-acid biosynthesis</keyword>
<dbReference type="PANTHER" id="PTHR43284">
    <property type="entry name" value="ASPARAGINE SYNTHETASE (GLUTAMINE-HYDROLYZING)"/>
    <property type="match status" value="1"/>
</dbReference>
<dbReference type="InterPro" id="IPR029055">
    <property type="entry name" value="Ntn_hydrolases_N"/>
</dbReference>
<keyword evidence="7" id="KW-1185">Reference proteome</keyword>
<dbReference type="InterPro" id="IPR014729">
    <property type="entry name" value="Rossmann-like_a/b/a_fold"/>
</dbReference>
<reference evidence="6" key="1">
    <citation type="submission" date="2021-03" db="EMBL/GenBank/DDBJ databases">
        <title>Streptomyces strains.</title>
        <authorList>
            <person name="Lund M.B."/>
            <person name="Toerring T."/>
        </authorList>
    </citation>
    <scope>NUCLEOTIDE SEQUENCE</scope>
    <source>
        <strain evidence="6">JCM 4242</strain>
    </source>
</reference>
<dbReference type="InterPro" id="IPR051786">
    <property type="entry name" value="ASN_synthetase/amidase"/>
</dbReference>
<evidence type="ECO:0000313" key="6">
    <source>
        <dbReference type="EMBL" id="MBO0654586.1"/>
    </source>
</evidence>
<dbReference type="AlphaFoldDB" id="A0A939FLW0"/>
<dbReference type="EMBL" id="JAFMOF010000002">
    <property type="protein sequence ID" value="MBO0654586.1"/>
    <property type="molecule type" value="Genomic_DNA"/>
</dbReference>